<evidence type="ECO:0000256" key="11">
    <source>
        <dbReference type="HAMAP-Rule" id="MF_00228"/>
    </source>
</evidence>
<evidence type="ECO:0000256" key="5">
    <source>
        <dbReference type="ARBA" id="ARBA00022723"/>
    </source>
</evidence>
<dbReference type="Pfam" id="PF02110">
    <property type="entry name" value="HK"/>
    <property type="match status" value="1"/>
</dbReference>
<keyword evidence="9 11" id="KW-0460">Magnesium</keyword>
<comment type="pathway">
    <text evidence="3 11">Cofactor biosynthesis; thiamine diphosphate biosynthesis; 4-methyl-5-(2-phosphoethyl)-thiazole from 5-(2-hydroxyethyl)-4-methylthiazole: step 1/1.</text>
</comment>
<dbReference type="AlphaFoldDB" id="A0A2Z6I8E1"/>
<proteinExistence type="inferred from homology"/>
<dbReference type="GO" id="GO:0004417">
    <property type="term" value="F:hydroxyethylthiazole kinase activity"/>
    <property type="evidence" value="ECO:0007669"/>
    <property type="project" value="UniProtKB-UniRule"/>
</dbReference>
<dbReference type="Proteomes" id="UP000271003">
    <property type="component" value="Chromosome"/>
</dbReference>
<keyword evidence="5 11" id="KW-0479">Metal-binding</keyword>
<dbReference type="Gene3D" id="3.40.1190.20">
    <property type="match status" value="1"/>
</dbReference>
<evidence type="ECO:0000256" key="1">
    <source>
        <dbReference type="ARBA" id="ARBA00001771"/>
    </source>
</evidence>
<feature type="binding site" evidence="11">
    <location>
        <position position="171"/>
    </location>
    <ligand>
        <name>ATP</name>
        <dbReference type="ChEBI" id="CHEBI:30616"/>
    </ligand>
</feature>
<keyword evidence="6 11" id="KW-0547">Nucleotide-binding</keyword>
<dbReference type="GO" id="GO:0009228">
    <property type="term" value="P:thiamine biosynthetic process"/>
    <property type="evidence" value="ECO:0007669"/>
    <property type="project" value="UniProtKB-KW"/>
</dbReference>
<dbReference type="HAMAP" id="MF_00228">
    <property type="entry name" value="Thz_kinase"/>
    <property type="match status" value="1"/>
</dbReference>
<sequence>MTIETPSSARLSCALSDLRATRPLVHCLTNEVVQEITANVLLAAGASPAMVVAEEEAGTFARIAGGILVNMGTPFPERLRAMRKAVEGAREAGRPWVLDPVAAGGIPWRDGVIREFVELKPAVIRGNASEILALAGAGTGGKGVDSTADSSDALEAARALAARTGSVVAVTGAVDYVTDGTRTFAITGGDPMATLVVGTGCSLSALVAAFCAAHPNALEAAAAACALAKRAAEVARRKADAPGSFHVAYIDALYTIRPEELGA</sequence>
<dbReference type="InterPro" id="IPR029056">
    <property type="entry name" value="Ribokinase-like"/>
</dbReference>
<keyword evidence="10 11" id="KW-0784">Thiamine biosynthesis</keyword>
<dbReference type="EMBL" id="AP018786">
    <property type="protein sequence ID" value="BBF22582.1"/>
    <property type="molecule type" value="Genomic_DNA"/>
</dbReference>
<reference evidence="12 13" key="1">
    <citation type="journal article" date="2018" name="Int. J. Syst. Evol. Microbiol.">
        <title>Mesosutterella multiformis gen. nov., sp. nov., a member of the family Sutterellaceae and Sutterella megalosphaeroides sp. nov., isolated from human faeces.</title>
        <authorList>
            <person name="Sakamoto M."/>
            <person name="Ikeyama N."/>
            <person name="Kunihiro T."/>
            <person name="Iino T."/>
            <person name="Yuki M."/>
            <person name="Ohkuma M."/>
        </authorList>
    </citation>
    <scope>NUCLEOTIDE SEQUENCE [LARGE SCALE GENOMIC DNA]</scope>
    <source>
        <strain evidence="12 13">6FBBBH3</strain>
    </source>
</reference>
<evidence type="ECO:0000256" key="10">
    <source>
        <dbReference type="ARBA" id="ARBA00022977"/>
    </source>
</evidence>
<accession>A0A2Z6I8E1</accession>
<comment type="catalytic activity">
    <reaction evidence="1 11">
        <text>5-(2-hydroxyethyl)-4-methylthiazole + ATP = 4-methyl-5-(2-phosphooxyethyl)-thiazole + ADP + H(+)</text>
        <dbReference type="Rhea" id="RHEA:24212"/>
        <dbReference type="ChEBI" id="CHEBI:15378"/>
        <dbReference type="ChEBI" id="CHEBI:17957"/>
        <dbReference type="ChEBI" id="CHEBI:30616"/>
        <dbReference type="ChEBI" id="CHEBI:58296"/>
        <dbReference type="ChEBI" id="CHEBI:456216"/>
        <dbReference type="EC" id="2.7.1.50"/>
    </reaction>
</comment>
<dbReference type="EC" id="2.7.1.50" evidence="11"/>
<dbReference type="PIRSF" id="PIRSF000513">
    <property type="entry name" value="Thz_kinase"/>
    <property type="match status" value="1"/>
</dbReference>
<feature type="binding site" evidence="11">
    <location>
        <position position="125"/>
    </location>
    <ligand>
        <name>ATP</name>
        <dbReference type="ChEBI" id="CHEBI:30616"/>
    </ligand>
</feature>
<feature type="binding site" evidence="11">
    <location>
        <position position="50"/>
    </location>
    <ligand>
        <name>substrate</name>
    </ligand>
</feature>
<dbReference type="SUPFAM" id="SSF53613">
    <property type="entry name" value="Ribokinase-like"/>
    <property type="match status" value="1"/>
</dbReference>
<evidence type="ECO:0000256" key="9">
    <source>
        <dbReference type="ARBA" id="ARBA00022842"/>
    </source>
</evidence>
<keyword evidence="7 11" id="KW-0418">Kinase</keyword>
<evidence type="ECO:0000256" key="4">
    <source>
        <dbReference type="ARBA" id="ARBA00022679"/>
    </source>
</evidence>
<evidence type="ECO:0000256" key="3">
    <source>
        <dbReference type="ARBA" id="ARBA00004868"/>
    </source>
</evidence>
<dbReference type="GO" id="GO:0005524">
    <property type="term" value="F:ATP binding"/>
    <property type="evidence" value="ECO:0007669"/>
    <property type="project" value="UniProtKB-UniRule"/>
</dbReference>
<evidence type="ECO:0000313" key="12">
    <source>
        <dbReference type="EMBL" id="BBF22582.1"/>
    </source>
</evidence>
<dbReference type="GO" id="GO:0000287">
    <property type="term" value="F:magnesium ion binding"/>
    <property type="evidence" value="ECO:0007669"/>
    <property type="project" value="UniProtKB-UniRule"/>
</dbReference>
<keyword evidence="8 11" id="KW-0067">ATP-binding</keyword>
<organism evidence="12 13">
    <name type="scientific">Sutterella megalosphaeroides</name>
    <dbReference type="NCBI Taxonomy" id="2494234"/>
    <lineage>
        <taxon>Bacteria</taxon>
        <taxon>Pseudomonadati</taxon>
        <taxon>Pseudomonadota</taxon>
        <taxon>Betaproteobacteria</taxon>
        <taxon>Burkholderiales</taxon>
        <taxon>Sutterellaceae</taxon>
        <taxon>Sutterella</taxon>
    </lineage>
</organism>
<comment type="similarity">
    <text evidence="11">Belongs to the Thz kinase family.</text>
</comment>
<comment type="function">
    <text evidence="11">Catalyzes the phosphorylation of the hydroxyl group of 4-methyl-5-beta-hydroxyethylthiazole (THZ).</text>
</comment>
<dbReference type="GO" id="GO:0009229">
    <property type="term" value="P:thiamine diphosphate biosynthetic process"/>
    <property type="evidence" value="ECO:0007669"/>
    <property type="project" value="UniProtKB-UniRule"/>
</dbReference>
<dbReference type="InterPro" id="IPR000417">
    <property type="entry name" value="Hyethyz_kinase"/>
</dbReference>
<keyword evidence="13" id="KW-1185">Reference proteome</keyword>
<dbReference type="NCBIfam" id="NF006830">
    <property type="entry name" value="PRK09355.1"/>
    <property type="match status" value="1"/>
</dbReference>
<evidence type="ECO:0000256" key="8">
    <source>
        <dbReference type="ARBA" id="ARBA00022840"/>
    </source>
</evidence>
<evidence type="ECO:0000313" key="13">
    <source>
        <dbReference type="Proteomes" id="UP000271003"/>
    </source>
</evidence>
<dbReference type="UniPathway" id="UPA00060">
    <property type="reaction ID" value="UER00139"/>
</dbReference>
<dbReference type="RefSeq" id="WP_120176277.1">
    <property type="nucleotide sequence ID" value="NZ_AP018786.1"/>
</dbReference>
<dbReference type="PRINTS" id="PR01099">
    <property type="entry name" value="HYETHTZKNASE"/>
</dbReference>
<evidence type="ECO:0000256" key="6">
    <source>
        <dbReference type="ARBA" id="ARBA00022741"/>
    </source>
</evidence>
<evidence type="ECO:0000256" key="2">
    <source>
        <dbReference type="ARBA" id="ARBA00001946"/>
    </source>
</evidence>
<dbReference type="NCBIfam" id="TIGR00694">
    <property type="entry name" value="thiM"/>
    <property type="match status" value="1"/>
</dbReference>
<protein>
    <recommendedName>
        <fullName evidence="11">Hydroxyethylthiazole kinase</fullName>
        <ecNumber evidence="11">2.7.1.50</ecNumber>
    </recommendedName>
    <alternativeName>
        <fullName evidence="11">4-methyl-5-beta-hydroxyethylthiazole kinase</fullName>
        <shortName evidence="11">TH kinase</shortName>
        <shortName evidence="11">Thz kinase</shortName>
    </alternativeName>
</protein>
<dbReference type="OrthoDB" id="8909021at2"/>
<dbReference type="KEGG" id="sutt:SUTMEG_04730"/>
<gene>
    <name evidence="11 12" type="primary">thiM</name>
    <name evidence="12" type="ORF">SUTMEG_04730</name>
</gene>
<evidence type="ECO:0000256" key="7">
    <source>
        <dbReference type="ARBA" id="ARBA00022777"/>
    </source>
</evidence>
<comment type="cofactor">
    <cofactor evidence="2 11">
        <name>Mg(2+)</name>
        <dbReference type="ChEBI" id="CHEBI:18420"/>
    </cofactor>
</comment>
<dbReference type="CDD" id="cd01170">
    <property type="entry name" value="THZ_kinase"/>
    <property type="match status" value="1"/>
</dbReference>
<name>A0A2Z6I8E1_9BURK</name>
<feature type="binding site" evidence="11">
    <location>
        <position position="198"/>
    </location>
    <ligand>
        <name>substrate</name>
    </ligand>
</feature>
<keyword evidence="4 11" id="KW-0808">Transferase</keyword>